<sequence length="163" mass="16444">MNALRRQRGVSLIESMLAIAISGWLLVSGFPLTQGWVASTRVRDTQGLLAQGVSRAKAVALRNPGGVSGNAAAAMLCLDGGRLRLFAATRSPQSAAACASSGALWSATLPANTSVFSGDASLRCLAFSNRAASVAASSGGTACASSTSLLISSANQHASVTLY</sequence>
<dbReference type="NCBIfam" id="TIGR02532">
    <property type="entry name" value="IV_pilin_GFxxxE"/>
    <property type="match status" value="1"/>
</dbReference>
<organism evidence="2 3">
    <name type="scientific">Hydrocarboniphaga effusa AP103</name>
    <dbReference type="NCBI Taxonomy" id="1172194"/>
    <lineage>
        <taxon>Bacteria</taxon>
        <taxon>Pseudomonadati</taxon>
        <taxon>Pseudomonadota</taxon>
        <taxon>Gammaproteobacteria</taxon>
        <taxon>Nevskiales</taxon>
        <taxon>Nevskiaceae</taxon>
        <taxon>Hydrocarboniphaga</taxon>
    </lineage>
</organism>
<proteinExistence type="predicted"/>
<keyword evidence="3" id="KW-1185">Reference proteome</keyword>
<dbReference type="InterPro" id="IPR012902">
    <property type="entry name" value="N_methyl_site"/>
</dbReference>
<evidence type="ECO:0000313" key="3">
    <source>
        <dbReference type="Proteomes" id="UP000003704"/>
    </source>
</evidence>
<protein>
    <recommendedName>
        <fullName evidence="4">Prepilin-type N-terminal cleavage/methylation domain-containing protein</fullName>
    </recommendedName>
</protein>
<dbReference type="RefSeq" id="WP_007184616.1">
    <property type="nucleotide sequence ID" value="NZ_AKGD01000001.1"/>
</dbReference>
<evidence type="ECO:0000313" key="2">
    <source>
        <dbReference type="EMBL" id="EIT71530.1"/>
    </source>
</evidence>
<dbReference type="AlphaFoldDB" id="I8TC97"/>
<dbReference type="Proteomes" id="UP000003704">
    <property type="component" value="Unassembled WGS sequence"/>
</dbReference>
<reference evidence="2 3" key="1">
    <citation type="journal article" date="2012" name="J. Bacteriol.">
        <title>Genome Sequence of n-Alkane-Degrading Hydrocarboniphaga effusa Strain AP103T (ATCC BAA-332T).</title>
        <authorList>
            <person name="Chang H.K."/>
            <person name="Zylstra G.J."/>
            <person name="Chae J.C."/>
        </authorList>
    </citation>
    <scope>NUCLEOTIDE SEQUENCE [LARGE SCALE GENOMIC DNA]</scope>
    <source>
        <strain evidence="2 3">AP103</strain>
    </source>
</reference>
<dbReference type="PATRIC" id="fig|1172194.4.peg.1609"/>
<dbReference type="STRING" id="1172194.WQQ_16670"/>
<dbReference type="OrthoDB" id="6880381at2"/>
<evidence type="ECO:0000256" key="1">
    <source>
        <dbReference type="SAM" id="Phobius"/>
    </source>
</evidence>
<accession>I8TC97</accession>
<keyword evidence="1" id="KW-1133">Transmembrane helix</keyword>
<name>I8TC97_9GAMM</name>
<feature type="transmembrane region" description="Helical" evidence="1">
    <location>
        <begin position="12"/>
        <end position="32"/>
    </location>
</feature>
<comment type="caution">
    <text evidence="2">The sequence shown here is derived from an EMBL/GenBank/DDBJ whole genome shotgun (WGS) entry which is preliminary data.</text>
</comment>
<gene>
    <name evidence="2" type="ORF">WQQ_16670</name>
</gene>
<evidence type="ECO:0008006" key="4">
    <source>
        <dbReference type="Google" id="ProtNLM"/>
    </source>
</evidence>
<dbReference type="PROSITE" id="PS00409">
    <property type="entry name" value="PROKAR_NTER_METHYL"/>
    <property type="match status" value="1"/>
</dbReference>
<dbReference type="EMBL" id="AKGD01000001">
    <property type="protein sequence ID" value="EIT71530.1"/>
    <property type="molecule type" value="Genomic_DNA"/>
</dbReference>
<keyword evidence="1" id="KW-0472">Membrane</keyword>
<keyword evidence="1" id="KW-0812">Transmembrane</keyword>